<dbReference type="SUPFAM" id="SSF69500">
    <property type="entry name" value="DTD-like"/>
    <property type="match status" value="1"/>
</dbReference>
<name>A0AAP8NJY4_9BACT</name>
<dbReference type="Gene3D" id="3.50.80.10">
    <property type="entry name" value="D-tyrosyl-tRNA(Tyr) deacylase"/>
    <property type="match status" value="1"/>
</dbReference>
<comment type="subunit">
    <text evidence="2">Homodimer.</text>
</comment>
<dbReference type="EC" id="3.1.1.-" evidence="2"/>
<dbReference type="PANTHER" id="PTHR10472">
    <property type="entry name" value="D-TYROSYL-TRNA TYR DEACYLASE"/>
    <property type="match status" value="1"/>
</dbReference>
<dbReference type="GO" id="GO:0106026">
    <property type="term" value="F:Gly-tRNA(Ala) deacylase activity"/>
    <property type="evidence" value="ECO:0007669"/>
    <property type="project" value="UniProtKB-UniRule"/>
</dbReference>
<comment type="subcellular location">
    <subcellularLocation>
        <location evidence="2">Cytoplasm</location>
    </subcellularLocation>
</comment>
<comment type="catalytic activity">
    <reaction evidence="2">
        <text>a D-aminoacyl-tRNA + H2O = a tRNA + a D-alpha-amino acid + H(+)</text>
        <dbReference type="Rhea" id="RHEA:13953"/>
        <dbReference type="Rhea" id="RHEA-COMP:10123"/>
        <dbReference type="Rhea" id="RHEA-COMP:10124"/>
        <dbReference type="ChEBI" id="CHEBI:15377"/>
        <dbReference type="ChEBI" id="CHEBI:15378"/>
        <dbReference type="ChEBI" id="CHEBI:59871"/>
        <dbReference type="ChEBI" id="CHEBI:78442"/>
        <dbReference type="ChEBI" id="CHEBI:79333"/>
        <dbReference type="EC" id="3.1.1.96"/>
    </reaction>
</comment>
<evidence type="ECO:0000313" key="3">
    <source>
        <dbReference type="EMBL" id="PNC53933.1"/>
    </source>
</evidence>
<dbReference type="RefSeq" id="WP_102732944.1">
    <property type="nucleotide sequence ID" value="NZ_BAABSF010000006.1"/>
</dbReference>
<keyword evidence="2" id="KW-0694">RNA-binding</keyword>
<feature type="short sequence motif" description="Gly-cisPro motif, important for rejection of L-amino acids" evidence="2">
    <location>
        <begin position="138"/>
        <end position="139"/>
    </location>
</feature>
<comment type="domain">
    <text evidence="2">A Gly-cisPro motif from one monomer fits into the active site of the other monomer to allow specific chiral rejection of L-amino acids.</text>
</comment>
<dbReference type="GO" id="GO:0000049">
    <property type="term" value="F:tRNA binding"/>
    <property type="evidence" value="ECO:0007669"/>
    <property type="project" value="UniProtKB-UniRule"/>
</dbReference>
<keyword evidence="2" id="KW-0963">Cytoplasm</keyword>
<dbReference type="FunFam" id="3.50.80.10:FF:000001">
    <property type="entry name" value="D-aminoacyl-tRNA deacylase"/>
    <property type="match status" value="1"/>
</dbReference>
<comment type="caution">
    <text evidence="3">The sequence shown here is derived from an EMBL/GenBank/DDBJ whole genome shotgun (WGS) entry which is preliminary data.</text>
</comment>
<accession>A0AAP8NJY4</accession>
<comment type="similarity">
    <text evidence="1 2">Belongs to the DTD family.</text>
</comment>
<protein>
    <recommendedName>
        <fullName evidence="2">D-aminoacyl-tRNA deacylase</fullName>
        <shortName evidence="2">DTD</shortName>
        <ecNumber evidence="2">3.1.1.96</ecNumber>
    </recommendedName>
    <alternativeName>
        <fullName evidence="2">Gly-tRNA(Ala) deacylase</fullName>
        <ecNumber evidence="2">3.1.1.-</ecNumber>
    </alternativeName>
</protein>
<dbReference type="Proteomes" id="UP000235914">
    <property type="component" value="Unassembled WGS sequence"/>
</dbReference>
<dbReference type="EC" id="3.1.1.96" evidence="2"/>
<keyword evidence="2" id="KW-0820">tRNA-binding</keyword>
<dbReference type="EMBL" id="PJKN01000006">
    <property type="protein sequence ID" value="PNC53933.1"/>
    <property type="molecule type" value="Genomic_DNA"/>
</dbReference>
<dbReference type="GO" id="GO:0019478">
    <property type="term" value="P:D-amino acid catabolic process"/>
    <property type="evidence" value="ECO:0007669"/>
    <property type="project" value="UniProtKB-UniRule"/>
</dbReference>
<organism evidence="3 4">
    <name type="scientific">Akkermansia muciniphila</name>
    <dbReference type="NCBI Taxonomy" id="239935"/>
    <lineage>
        <taxon>Bacteria</taxon>
        <taxon>Pseudomonadati</taxon>
        <taxon>Verrucomicrobiota</taxon>
        <taxon>Verrucomicrobiia</taxon>
        <taxon>Verrucomicrobiales</taxon>
        <taxon>Akkermansiaceae</taxon>
        <taxon>Akkermansia</taxon>
    </lineage>
</organism>
<dbReference type="GO" id="GO:0051500">
    <property type="term" value="F:D-tyrosyl-tRNA(Tyr) deacylase activity"/>
    <property type="evidence" value="ECO:0007669"/>
    <property type="project" value="TreeGrafter"/>
</dbReference>
<evidence type="ECO:0000313" key="4">
    <source>
        <dbReference type="Proteomes" id="UP000235914"/>
    </source>
</evidence>
<comment type="catalytic activity">
    <reaction evidence="2">
        <text>glycyl-tRNA(Ala) + H2O = tRNA(Ala) + glycine + H(+)</text>
        <dbReference type="Rhea" id="RHEA:53744"/>
        <dbReference type="Rhea" id="RHEA-COMP:9657"/>
        <dbReference type="Rhea" id="RHEA-COMP:13640"/>
        <dbReference type="ChEBI" id="CHEBI:15377"/>
        <dbReference type="ChEBI" id="CHEBI:15378"/>
        <dbReference type="ChEBI" id="CHEBI:57305"/>
        <dbReference type="ChEBI" id="CHEBI:78442"/>
        <dbReference type="ChEBI" id="CHEBI:78522"/>
    </reaction>
</comment>
<evidence type="ECO:0000256" key="2">
    <source>
        <dbReference type="HAMAP-Rule" id="MF_00518"/>
    </source>
</evidence>
<gene>
    <name evidence="2" type="primary">dtd</name>
    <name evidence="3" type="ORF">CXU09_10025</name>
</gene>
<keyword evidence="2" id="KW-0378">Hydrolase</keyword>
<dbReference type="InterPro" id="IPR023509">
    <property type="entry name" value="DTD-like_sf"/>
</dbReference>
<dbReference type="AlphaFoldDB" id="A0AAP8NJY4"/>
<dbReference type="Pfam" id="PF02580">
    <property type="entry name" value="Tyr_Deacylase"/>
    <property type="match status" value="1"/>
</dbReference>
<proteinExistence type="inferred from homology"/>
<comment type="function">
    <text evidence="2">An aminoacyl-tRNA editing enzyme that deacylates mischarged D-aminoacyl-tRNAs. Also deacylates mischarged glycyl-tRNA(Ala), protecting cells against glycine mischarging by AlaRS. Acts via tRNA-based rather than protein-based catalysis; rejects L-amino acids rather than detecting D-amino acids in the active site. By recycling D-aminoacyl-tRNA to D-amino acids and free tRNA molecules, this enzyme counteracts the toxicity associated with the formation of D-aminoacyl-tRNA entities in vivo and helps enforce protein L-homochirality.</text>
</comment>
<dbReference type="InterPro" id="IPR003732">
    <property type="entry name" value="Daa-tRNA_deacyls_DTD"/>
</dbReference>
<dbReference type="GO" id="GO:0005737">
    <property type="term" value="C:cytoplasm"/>
    <property type="evidence" value="ECO:0007669"/>
    <property type="project" value="UniProtKB-SubCell"/>
</dbReference>
<reference evidence="3 4" key="1">
    <citation type="journal article" date="2017" name="BMC Genomics">
        <title>Genome sequencing of 39 Akkermansia muciniphila isolates reveals its population structure, genomic and functional diverisity, and global distribution in mammalian gut microbiotas.</title>
        <authorList>
            <person name="Guo X."/>
            <person name="Li S."/>
            <person name="Zhang J."/>
            <person name="Wu F."/>
            <person name="Li X."/>
            <person name="Wu D."/>
            <person name="Zhang M."/>
            <person name="Ou Z."/>
            <person name="Jie Z."/>
            <person name="Yan Q."/>
            <person name="Li P."/>
            <person name="Yi J."/>
            <person name="Peng Y."/>
        </authorList>
    </citation>
    <scope>NUCLEOTIDE SEQUENCE [LARGE SCALE GENOMIC DNA]</scope>
    <source>
        <strain evidence="3 4">GP43</strain>
    </source>
</reference>
<dbReference type="NCBIfam" id="TIGR00256">
    <property type="entry name" value="D-aminoacyl-tRNA deacylase"/>
    <property type="match status" value="1"/>
</dbReference>
<evidence type="ECO:0000256" key="1">
    <source>
        <dbReference type="ARBA" id="ARBA00009673"/>
    </source>
</evidence>
<sequence>MRLVIQRVSKAAVHIGGVCAGAVGPGLLILAGIEEEDTEEDVSWLANKAATMRIFSDADGKMNLSVREVGGSALVVSQFTLHASTRKGNRPSFIRAARPERAIPLYELFKKELASLLEGRVESGEFGADMQVSLINDGPVTIFMDSRKRE</sequence>
<dbReference type="CDD" id="cd00563">
    <property type="entry name" value="Dtyr_deacylase"/>
    <property type="match status" value="1"/>
</dbReference>
<dbReference type="PANTHER" id="PTHR10472:SF5">
    <property type="entry name" value="D-AMINOACYL-TRNA DEACYLASE 1"/>
    <property type="match status" value="1"/>
</dbReference>
<dbReference type="HAMAP" id="MF_00518">
    <property type="entry name" value="Deacylase_Dtd"/>
    <property type="match status" value="1"/>
</dbReference>
<dbReference type="GO" id="GO:0043908">
    <property type="term" value="F:Ser(Gly)-tRNA(Ala) hydrolase activity"/>
    <property type="evidence" value="ECO:0007669"/>
    <property type="project" value="UniProtKB-UniRule"/>
</dbReference>